<feature type="compositionally biased region" description="Low complexity" evidence="1">
    <location>
        <begin position="86"/>
        <end position="99"/>
    </location>
</feature>
<name>A0ABP8SPD6_9ACTN</name>
<organism evidence="2 3">
    <name type="scientific">Micromonospora coerulea</name>
    <dbReference type="NCBI Taxonomy" id="47856"/>
    <lineage>
        <taxon>Bacteria</taxon>
        <taxon>Bacillati</taxon>
        <taxon>Actinomycetota</taxon>
        <taxon>Actinomycetes</taxon>
        <taxon>Micromonosporales</taxon>
        <taxon>Micromonosporaceae</taxon>
        <taxon>Micromonospora</taxon>
    </lineage>
</organism>
<keyword evidence="3" id="KW-1185">Reference proteome</keyword>
<feature type="region of interest" description="Disordered" evidence="1">
    <location>
        <begin position="66"/>
        <end position="109"/>
    </location>
</feature>
<comment type="caution">
    <text evidence="2">The sequence shown here is derived from an EMBL/GenBank/DDBJ whole genome shotgun (WGS) entry which is preliminary data.</text>
</comment>
<protein>
    <recommendedName>
        <fullName evidence="4">Transposase IS701-like DDE domain-containing protein</fullName>
    </recommendedName>
</protein>
<dbReference type="Proteomes" id="UP001500307">
    <property type="component" value="Unassembled WGS sequence"/>
</dbReference>
<evidence type="ECO:0000313" key="3">
    <source>
        <dbReference type="Proteomes" id="UP001500307"/>
    </source>
</evidence>
<dbReference type="EMBL" id="BAABGU010000018">
    <property type="protein sequence ID" value="GAA4572181.1"/>
    <property type="molecule type" value="Genomic_DNA"/>
</dbReference>
<reference evidence="3" key="1">
    <citation type="journal article" date="2019" name="Int. J. Syst. Evol. Microbiol.">
        <title>The Global Catalogue of Microorganisms (GCM) 10K type strain sequencing project: providing services to taxonomists for standard genome sequencing and annotation.</title>
        <authorList>
            <consortium name="The Broad Institute Genomics Platform"/>
            <consortium name="The Broad Institute Genome Sequencing Center for Infectious Disease"/>
            <person name="Wu L."/>
            <person name="Ma J."/>
        </authorList>
    </citation>
    <scope>NUCLEOTIDE SEQUENCE [LARGE SCALE GENOMIC DNA]</scope>
    <source>
        <strain evidence="3">JCM 3175</strain>
    </source>
</reference>
<accession>A0ABP8SPD6</accession>
<evidence type="ECO:0000313" key="2">
    <source>
        <dbReference type="EMBL" id="GAA4572181.1"/>
    </source>
</evidence>
<sequence>MPVGWVTADEAYGQVKSLRVWLEERDVGYVLATRRNDDMITTTMGTARADQLIASLPAQAWCRLSAGAGARPPRPRPRPGPHTDPHLLAPRPRALAPRPAQHHHRGNRPLRLLGRVSKVSVLIELFYRAWCDVRSGSRPCQVDYVWPQ</sequence>
<evidence type="ECO:0000256" key="1">
    <source>
        <dbReference type="SAM" id="MobiDB-lite"/>
    </source>
</evidence>
<gene>
    <name evidence="2" type="ORF">GCM10023176_34540</name>
</gene>
<evidence type="ECO:0008006" key="4">
    <source>
        <dbReference type="Google" id="ProtNLM"/>
    </source>
</evidence>
<proteinExistence type="predicted"/>